<name>A0A7M7HIA7_STRPU</name>
<dbReference type="OrthoDB" id="5951833at2759"/>
<dbReference type="PROSITE" id="PS50966">
    <property type="entry name" value="ZF_SWIM"/>
    <property type="match status" value="1"/>
</dbReference>
<evidence type="ECO:0000313" key="4">
    <source>
        <dbReference type="Proteomes" id="UP000007110"/>
    </source>
</evidence>
<dbReference type="Pfam" id="PF04434">
    <property type="entry name" value="SWIM"/>
    <property type="match status" value="1"/>
</dbReference>
<evidence type="ECO:0000259" key="2">
    <source>
        <dbReference type="PROSITE" id="PS50966"/>
    </source>
</evidence>
<dbReference type="EnsemblMetazoa" id="XM_011662854">
    <property type="protein sequence ID" value="XP_011661156"/>
    <property type="gene ID" value="LOC100889156"/>
</dbReference>
<dbReference type="GO" id="GO:0006281">
    <property type="term" value="P:DNA repair"/>
    <property type="evidence" value="ECO:0007669"/>
    <property type="project" value="UniProtKB-ARBA"/>
</dbReference>
<dbReference type="OMA" id="LCYFVVW"/>
<dbReference type="PANTHER" id="PTHR46609:SF8">
    <property type="entry name" value="YQAJ VIRAL RECOMBINASE DOMAIN-CONTAINING PROTEIN"/>
    <property type="match status" value="1"/>
</dbReference>
<dbReference type="KEGG" id="spu:100889156"/>
<keyword evidence="1" id="KW-0863">Zinc-finger</keyword>
<accession>A0A7M7HIA7</accession>
<reference evidence="3" key="2">
    <citation type="submission" date="2021-01" db="UniProtKB">
        <authorList>
            <consortium name="EnsemblMetazoa"/>
        </authorList>
    </citation>
    <scope>IDENTIFICATION</scope>
</reference>
<sequence length="409" mass="46561">MDAISITALASFFSDEPKSLQRGENHYKSDHVEKFDYFPGELRGVVRASMKDKSYNVVVQLGEKSITSSRCDCPRGHYKCSHAATLVIFGIHNISRTDVECQWRKKKGPATVKSVDEMYPPPKDYNPLTRSITNDDRNWLQNELKTCGQFTGMYWLLSPEPDVQPLPVPSVEELILSPAFLNENLNVDFLLDKLKISVQQQQAVERSTKGQRHNPVWHQLRKGRLTASNFGVVLKAKRVTPSLIKRLTGTYNLSGVQSINWGVIQEEEGIKALKAAKQCEVVDSGLWLSRSGVLGASPDGLVGEDAIVEVKCPFTQRNATIAEAVERKDFYIKKNEEGSYKLQETHQYWHQVQGQLHLTRRDLCYFVVWTTKEALVLNIKRDASWIDNLEYLENFHREEILPRLLGANE</sequence>
<dbReference type="InterPro" id="IPR051703">
    <property type="entry name" value="NF-kappa-B_Signaling_Reg"/>
</dbReference>
<evidence type="ECO:0000313" key="3">
    <source>
        <dbReference type="EnsemblMetazoa" id="XP_011661156"/>
    </source>
</evidence>
<proteinExistence type="predicted"/>
<dbReference type="GO" id="GO:0008270">
    <property type="term" value="F:zinc ion binding"/>
    <property type="evidence" value="ECO:0007669"/>
    <property type="project" value="UniProtKB-KW"/>
</dbReference>
<dbReference type="GeneID" id="100889156"/>
<dbReference type="InterPro" id="IPR019080">
    <property type="entry name" value="YqaJ_viral_recombinase"/>
</dbReference>
<dbReference type="RefSeq" id="XP_011661156.2">
    <property type="nucleotide sequence ID" value="XM_011662854.2"/>
</dbReference>
<keyword evidence="4" id="KW-1185">Reference proteome</keyword>
<dbReference type="AlphaFoldDB" id="A0A7M7HIA7"/>
<dbReference type="PANTHER" id="PTHR46609">
    <property type="entry name" value="EXONUCLEASE, PHAGE-TYPE/RECB, C-TERMINAL DOMAIN-CONTAINING PROTEIN"/>
    <property type="match status" value="1"/>
</dbReference>
<dbReference type="InterPro" id="IPR007527">
    <property type="entry name" value="Znf_SWIM"/>
</dbReference>
<dbReference type="SUPFAM" id="SSF52980">
    <property type="entry name" value="Restriction endonuclease-like"/>
    <property type="match status" value="1"/>
</dbReference>
<dbReference type="Gene3D" id="3.90.320.10">
    <property type="match status" value="1"/>
</dbReference>
<evidence type="ECO:0000256" key="1">
    <source>
        <dbReference type="PROSITE-ProRule" id="PRU00325"/>
    </source>
</evidence>
<dbReference type="Proteomes" id="UP000007110">
    <property type="component" value="Unassembled WGS sequence"/>
</dbReference>
<organism evidence="3 4">
    <name type="scientific">Strongylocentrotus purpuratus</name>
    <name type="common">Purple sea urchin</name>
    <dbReference type="NCBI Taxonomy" id="7668"/>
    <lineage>
        <taxon>Eukaryota</taxon>
        <taxon>Metazoa</taxon>
        <taxon>Echinodermata</taxon>
        <taxon>Eleutherozoa</taxon>
        <taxon>Echinozoa</taxon>
        <taxon>Echinoidea</taxon>
        <taxon>Euechinoidea</taxon>
        <taxon>Echinacea</taxon>
        <taxon>Camarodonta</taxon>
        <taxon>Echinidea</taxon>
        <taxon>Strongylocentrotidae</taxon>
        <taxon>Strongylocentrotus</taxon>
    </lineage>
</organism>
<feature type="domain" description="SWIM-type" evidence="2">
    <location>
        <begin position="55"/>
        <end position="91"/>
    </location>
</feature>
<dbReference type="Pfam" id="PF09588">
    <property type="entry name" value="YqaJ"/>
    <property type="match status" value="1"/>
</dbReference>
<dbReference type="InParanoid" id="A0A7M7HIA7"/>
<protein>
    <recommendedName>
        <fullName evidence="2">SWIM-type domain-containing protein</fullName>
    </recommendedName>
</protein>
<dbReference type="InterPro" id="IPR011604">
    <property type="entry name" value="PDDEXK-like_dom_sf"/>
</dbReference>
<keyword evidence="1" id="KW-0862">Zinc</keyword>
<dbReference type="CDD" id="cd22343">
    <property type="entry name" value="PDDEXK_lambda_exonuclease-like"/>
    <property type="match status" value="1"/>
</dbReference>
<dbReference type="InterPro" id="IPR011335">
    <property type="entry name" value="Restrct_endonuc-II-like"/>
</dbReference>
<keyword evidence="1" id="KW-0479">Metal-binding</keyword>
<reference evidence="4" key="1">
    <citation type="submission" date="2015-02" db="EMBL/GenBank/DDBJ databases">
        <title>Genome sequencing for Strongylocentrotus purpuratus.</title>
        <authorList>
            <person name="Murali S."/>
            <person name="Liu Y."/>
            <person name="Vee V."/>
            <person name="English A."/>
            <person name="Wang M."/>
            <person name="Skinner E."/>
            <person name="Han Y."/>
            <person name="Muzny D.M."/>
            <person name="Worley K.C."/>
            <person name="Gibbs R.A."/>
        </authorList>
    </citation>
    <scope>NUCLEOTIDE SEQUENCE</scope>
</reference>